<feature type="compositionally biased region" description="Basic and acidic residues" evidence="5">
    <location>
        <begin position="270"/>
        <end position="282"/>
    </location>
</feature>
<feature type="region of interest" description="Disordered" evidence="5">
    <location>
        <begin position="126"/>
        <end position="148"/>
    </location>
</feature>
<dbReference type="GO" id="GO:0043025">
    <property type="term" value="C:neuronal cell body"/>
    <property type="evidence" value="ECO:0007669"/>
    <property type="project" value="TreeGrafter"/>
</dbReference>
<dbReference type="GO" id="GO:0030425">
    <property type="term" value="C:dendrite"/>
    <property type="evidence" value="ECO:0007669"/>
    <property type="project" value="TreeGrafter"/>
</dbReference>
<evidence type="ECO:0000256" key="2">
    <source>
        <dbReference type="ARBA" id="ARBA00008543"/>
    </source>
</evidence>
<keyword evidence="7" id="KW-1185">Reference proteome</keyword>
<organism evidence="7 8">
    <name type="scientific">Petromyzon marinus</name>
    <name type="common">Sea lamprey</name>
    <dbReference type="NCBI Taxonomy" id="7757"/>
    <lineage>
        <taxon>Eukaryota</taxon>
        <taxon>Metazoa</taxon>
        <taxon>Chordata</taxon>
        <taxon>Craniata</taxon>
        <taxon>Vertebrata</taxon>
        <taxon>Cyclostomata</taxon>
        <taxon>Hyperoartia</taxon>
        <taxon>Petromyzontiformes</taxon>
        <taxon>Petromyzontidae</taxon>
        <taxon>Petromyzon</taxon>
    </lineage>
</organism>
<dbReference type="InterPro" id="IPR006024">
    <property type="entry name" value="Opioid_neupept"/>
</dbReference>
<evidence type="ECO:0000313" key="7">
    <source>
        <dbReference type="Proteomes" id="UP001318040"/>
    </source>
</evidence>
<evidence type="ECO:0000313" key="10">
    <source>
        <dbReference type="RefSeq" id="XP_032810696.1"/>
    </source>
</evidence>
<keyword evidence="4" id="KW-1015">Disulfide bond</keyword>
<evidence type="ECO:0000256" key="1">
    <source>
        <dbReference type="ARBA" id="ARBA00004613"/>
    </source>
</evidence>
<feature type="region of interest" description="Disordered" evidence="5">
    <location>
        <begin position="86"/>
        <end position="113"/>
    </location>
</feature>
<dbReference type="GO" id="GO:0007268">
    <property type="term" value="P:chemical synaptic transmission"/>
    <property type="evidence" value="ECO:0007669"/>
    <property type="project" value="TreeGrafter"/>
</dbReference>
<dbReference type="GO" id="GO:0043679">
    <property type="term" value="C:axon terminus"/>
    <property type="evidence" value="ECO:0007669"/>
    <property type="project" value="TreeGrafter"/>
</dbReference>
<dbReference type="GO" id="GO:0005576">
    <property type="term" value="C:extracellular region"/>
    <property type="evidence" value="ECO:0007669"/>
    <property type="project" value="UniProtKB-SubCell"/>
</dbReference>
<accession>A0AAJ7WUK0</accession>
<dbReference type="Pfam" id="PF01160">
    <property type="entry name" value="Opiods_neuropep"/>
    <property type="match status" value="1"/>
</dbReference>
<evidence type="ECO:0000256" key="3">
    <source>
        <dbReference type="ARBA" id="ARBA00022525"/>
    </source>
</evidence>
<dbReference type="GO" id="GO:0031628">
    <property type="term" value="F:opioid receptor binding"/>
    <property type="evidence" value="ECO:0007669"/>
    <property type="project" value="TreeGrafter"/>
</dbReference>
<protein>
    <submittedName>
        <fullName evidence="8 9">Proenkephalin-A-like isoform X1</fullName>
    </submittedName>
</protein>
<evidence type="ECO:0000256" key="4">
    <source>
        <dbReference type="ARBA" id="ARBA00023157"/>
    </source>
</evidence>
<feature type="compositionally biased region" description="Acidic residues" evidence="5">
    <location>
        <begin position="246"/>
        <end position="269"/>
    </location>
</feature>
<feature type="region of interest" description="Disordered" evidence="5">
    <location>
        <begin position="186"/>
        <end position="292"/>
    </location>
</feature>
<dbReference type="RefSeq" id="XP_032810696.1">
    <property type="nucleotide sequence ID" value="XM_032954805.1"/>
</dbReference>
<name>A0AAJ7WUK0_PETMA</name>
<dbReference type="AlphaFoldDB" id="A0AAJ7WUK0"/>
<dbReference type="GO" id="GO:0005886">
    <property type="term" value="C:plasma membrane"/>
    <property type="evidence" value="ECO:0007669"/>
    <property type="project" value="TreeGrafter"/>
</dbReference>
<dbReference type="Proteomes" id="UP001318040">
    <property type="component" value="Chromosome 15"/>
</dbReference>
<dbReference type="GO" id="GO:0007600">
    <property type="term" value="P:sensory perception"/>
    <property type="evidence" value="ECO:0007669"/>
    <property type="project" value="TreeGrafter"/>
</dbReference>
<reference evidence="8 9" key="1">
    <citation type="submission" date="2025-04" db="UniProtKB">
        <authorList>
            <consortium name="RefSeq"/>
        </authorList>
    </citation>
    <scope>IDENTIFICATION</scope>
    <source>
        <tissue evidence="8 9">Sperm</tissue>
    </source>
</reference>
<dbReference type="PRINTS" id="PR01028">
    <property type="entry name" value="OPIOIDPRCRSR"/>
</dbReference>
<proteinExistence type="inferred from homology"/>
<feature type="compositionally biased region" description="Basic and acidic residues" evidence="5">
    <location>
        <begin position="204"/>
        <end position="222"/>
    </location>
</feature>
<keyword evidence="3" id="KW-0964">Secreted</keyword>
<sequence>MAAGSSLLLLLLQLLLLLVVATTTSARVGTDCRARCAQCGDDTRPGDALRATICTLECRSGLTVAQYWRACQLYLGHDVGPAWVQSRSAPGVADPDPPGDESGPGPASPQQLDKKYGGFFRRVRSLFPRTPSAPRTPLTAPQAGSSTPSLASVLDEIRNYLQTLDGSTALQQQQQQQLNGIVLPSGAVDKRYGGFGRGRFRTKRGPDGRDDGGDLRSERERAEEAEEEEEEEEEDEEEREGNGDESAAEAADDEEEDDEDGGQGEDGEVAGERTEGRADAKTVQKRYGGFMRRVGRPHKASWANQKRYGGFMRRFFGVSIRSEDSEGPADKRFSAYARRRLVQQ</sequence>
<dbReference type="GO" id="GO:0007218">
    <property type="term" value="P:neuropeptide signaling pathway"/>
    <property type="evidence" value="ECO:0007669"/>
    <property type="project" value="InterPro"/>
</dbReference>
<dbReference type="PANTHER" id="PTHR11438">
    <property type="entry name" value="PROENKEPHALIN"/>
    <property type="match status" value="1"/>
</dbReference>
<gene>
    <name evidence="8 9 10" type="primary">LOC116942643</name>
</gene>
<evidence type="ECO:0000256" key="6">
    <source>
        <dbReference type="SAM" id="SignalP"/>
    </source>
</evidence>
<feature type="signal peptide" evidence="6">
    <location>
        <begin position="1"/>
        <end position="26"/>
    </location>
</feature>
<dbReference type="KEGG" id="pmrn:116942643"/>
<dbReference type="RefSeq" id="XP_032810694.1">
    <property type="nucleotide sequence ID" value="XM_032954803.1"/>
</dbReference>
<keyword evidence="6" id="KW-0732">Signal</keyword>
<evidence type="ECO:0000256" key="5">
    <source>
        <dbReference type="SAM" id="MobiDB-lite"/>
    </source>
</evidence>
<evidence type="ECO:0000313" key="8">
    <source>
        <dbReference type="RefSeq" id="XP_032810694.1"/>
    </source>
</evidence>
<feature type="chain" id="PRO_5044709657" evidence="6">
    <location>
        <begin position="27"/>
        <end position="344"/>
    </location>
</feature>
<comment type="similarity">
    <text evidence="2">Belongs to the opioid neuropeptide precursor family.</text>
</comment>
<feature type="compositionally biased region" description="Acidic residues" evidence="5">
    <location>
        <begin position="223"/>
        <end position="239"/>
    </location>
</feature>
<comment type="subcellular location">
    <subcellularLocation>
        <location evidence="1">Secreted</location>
    </subcellularLocation>
</comment>
<feature type="compositionally biased region" description="Low complexity" evidence="5">
    <location>
        <begin position="89"/>
        <end position="109"/>
    </location>
</feature>
<evidence type="ECO:0000313" key="9">
    <source>
        <dbReference type="RefSeq" id="XP_032810695.1"/>
    </source>
</evidence>
<dbReference type="RefSeq" id="XP_032810695.1">
    <property type="nucleotide sequence ID" value="XM_032954804.1"/>
</dbReference>